<name>A0ABT7MZZ0_9MICO</name>
<evidence type="ECO:0000259" key="1">
    <source>
        <dbReference type="PROSITE" id="PS51186"/>
    </source>
</evidence>
<dbReference type="RefSeq" id="WP_286288942.1">
    <property type="nucleotide sequence ID" value="NZ_JASXSZ010000003.1"/>
</dbReference>
<sequence length="361" mass="39816">MQNTMTGLELRPMPVPASVDAPVAADFVDMVRVRNLVYREISGHGDNDVTPGELLPALQPTPYVERLFWNVMWGGELVGRAGLDLPLEEGSRVGLWRVELLRAAWGRGIGTAAYEMIERIAREHGRTVLQTAAEHPHAEGARIPSPTGFGSIPHDWAARFLQNRGYRLEQVVRVSALPLDDKTYARLAELCDEARAAADGYRVVSWTVPTPTEFVAGYGAMKAAMITDAPAAEMEYDEEEWDAARVAEHDRTYVDADRTMLVTAAQHIASGDLVAFNELVIGTDLSAATSQEDTLVARAHRGHRLGMLVKCAGLLAWRDIAPASPRVITYNAEENRPMLDINEAIGFLPESYEGEWKKELT</sequence>
<dbReference type="Pfam" id="PF00583">
    <property type="entry name" value="Acetyltransf_1"/>
    <property type="match status" value="1"/>
</dbReference>
<gene>
    <name evidence="2" type="ORF">QSV35_11760</name>
</gene>
<dbReference type="CDD" id="cd04301">
    <property type="entry name" value="NAT_SF"/>
    <property type="match status" value="1"/>
</dbReference>
<accession>A0ABT7MZZ0</accession>
<proteinExistence type="predicted"/>
<dbReference type="Proteomes" id="UP001235064">
    <property type="component" value="Unassembled WGS sequence"/>
</dbReference>
<dbReference type="EMBL" id="JASXSZ010000003">
    <property type="protein sequence ID" value="MDL9980009.1"/>
    <property type="molecule type" value="Genomic_DNA"/>
</dbReference>
<dbReference type="Gene3D" id="3.40.630.30">
    <property type="match status" value="1"/>
</dbReference>
<dbReference type="InterPro" id="IPR016181">
    <property type="entry name" value="Acyl_CoA_acyltransferase"/>
</dbReference>
<feature type="domain" description="N-acetyltransferase" evidence="1">
    <location>
        <begin position="8"/>
        <end position="189"/>
    </location>
</feature>
<evidence type="ECO:0000313" key="2">
    <source>
        <dbReference type="EMBL" id="MDL9980009.1"/>
    </source>
</evidence>
<comment type="caution">
    <text evidence="2">The sequence shown here is derived from an EMBL/GenBank/DDBJ whole genome shotgun (WGS) entry which is preliminary data.</text>
</comment>
<evidence type="ECO:0000313" key="3">
    <source>
        <dbReference type="Proteomes" id="UP001235064"/>
    </source>
</evidence>
<reference evidence="2 3" key="1">
    <citation type="submission" date="2023-06" db="EMBL/GenBank/DDBJ databases">
        <title>Microbacterium sp. nov., isolated from a waste landfill.</title>
        <authorList>
            <person name="Wen W."/>
        </authorList>
    </citation>
    <scope>NUCLEOTIDE SEQUENCE [LARGE SCALE GENOMIC DNA]</scope>
    <source>
        <strain evidence="2 3">ASV49</strain>
    </source>
</reference>
<keyword evidence="3" id="KW-1185">Reference proteome</keyword>
<dbReference type="InterPro" id="IPR000182">
    <property type="entry name" value="GNAT_dom"/>
</dbReference>
<protein>
    <submittedName>
        <fullName evidence="2">GNAT family N-acetyltransferase</fullName>
    </submittedName>
</protein>
<dbReference type="SUPFAM" id="SSF55729">
    <property type="entry name" value="Acyl-CoA N-acyltransferases (Nat)"/>
    <property type="match status" value="1"/>
</dbReference>
<dbReference type="PROSITE" id="PS51186">
    <property type="entry name" value="GNAT"/>
    <property type="match status" value="1"/>
</dbReference>
<organism evidence="2 3">
    <name type="scientific">Microbacterium candidum</name>
    <dbReference type="NCBI Taxonomy" id="3041922"/>
    <lineage>
        <taxon>Bacteria</taxon>
        <taxon>Bacillati</taxon>
        <taxon>Actinomycetota</taxon>
        <taxon>Actinomycetes</taxon>
        <taxon>Micrococcales</taxon>
        <taxon>Microbacteriaceae</taxon>
        <taxon>Microbacterium</taxon>
    </lineage>
</organism>